<evidence type="ECO:0000256" key="1">
    <source>
        <dbReference type="ARBA" id="ARBA00022801"/>
    </source>
</evidence>
<dbReference type="PANTHER" id="PTHR43240">
    <property type="entry name" value="1,4-DIHYDROXY-2-NAPHTHOYL-COA THIOESTERASE 1"/>
    <property type="match status" value="1"/>
</dbReference>
<dbReference type="PANTHER" id="PTHR43240:SF1">
    <property type="entry name" value="BLR5584 PROTEIN"/>
    <property type="match status" value="1"/>
</dbReference>
<dbReference type="NCBIfam" id="TIGR00369">
    <property type="entry name" value="unchar_dom_1"/>
    <property type="match status" value="1"/>
</dbReference>
<name>A0A934K5D2_9BACT</name>
<dbReference type="InterPro" id="IPR003736">
    <property type="entry name" value="PAAI_dom"/>
</dbReference>
<evidence type="ECO:0000313" key="4">
    <source>
        <dbReference type="Proteomes" id="UP000612893"/>
    </source>
</evidence>
<sequence>MTNLEALRRGMVGEGPRAGWEETIGARIAEVEPGRVVVELDVHAGHRHSGGVVQGGVITQIADAAMGMSLMTEQEEGLANTTIELKINFLRPVVEGRLRAVGRVVEMRNTLLFSEADVLDAEGRLVARASSTCLAIQLPPRPQP</sequence>
<dbReference type="Pfam" id="PF03061">
    <property type="entry name" value="4HBT"/>
    <property type="match status" value="1"/>
</dbReference>
<gene>
    <name evidence="3" type="ORF">JF922_01170</name>
</gene>
<dbReference type="InterPro" id="IPR029069">
    <property type="entry name" value="HotDog_dom_sf"/>
</dbReference>
<dbReference type="InterPro" id="IPR006683">
    <property type="entry name" value="Thioestr_dom"/>
</dbReference>
<keyword evidence="1" id="KW-0378">Hydrolase</keyword>
<organism evidence="3 4">
    <name type="scientific">Candidatus Nephthysia bennettiae</name>
    <dbReference type="NCBI Taxonomy" id="3127016"/>
    <lineage>
        <taxon>Bacteria</taxon>
        <taxon>Bacillati</taxon>
        <taxon>Candidatus Dormiibacterota</taxon>
        <taxon>Candidatus Dormibacteria</taxon>
        <taxon>Candidatus Dormibacterales</taxon>
        <taxon>Candidatus Dormibacteraceae</taxon>
        <taxon>Candidatus Nephthysia</taxon>
    </lineage>
</organism>
<dbReference type="GO" id="GO:0005829">
    <property type="term" value="C:cytosol"/>
    <property type="evidence" value="ECO:0007669"/>
    <property type="project" value="TreeGrafter"/>
</dbReference>
<dbReference type="Proteomes" id="UP000612893">
    <property type="component" value="Unassembled WGS sequence"/>
</dbReference>
<dbReference type="Gene3D" id="3.10.129.10">
    <property type="entry name" value="Hotdog Thioesterase"/>
    <property type="match status" value="1"/>
</dbReference>
<dbReference type="EMBL" id="JAEKNR010000016">
    <property type="protein sequence ID" value="MBJ7596686.1"/>
    <property type="molecule type" value="Genomic_DNA"/>
</dbReference>
<dbReference type="RefSeq" id="WP_338198516.1">
    <property type="nucleotide sequence ID" value="NZ_JAEKNR010000016.1"/>
</dbReference>
<protein>
    <submittedName>
        <fullName evidence="3">PaaI family thioesterase</fullName>
    </submittedName>
</protein>
<keyword evidence="4" id="KW-1185">Reference proteome</keyword>
<reference evidence="3" key="1">
    <citation type="submission" date="2020-10" db="EMBL/GenBank/DDBJ databases">
        <title>Ca. Dormibacterota MAGs.</title>
        <authorList>
            <person name="Montgomery K."/>
        </authorList>
    </citation>
    <scope>NUCLEOTIDE SEQUENCE [LARGE SCALE GENOMIC DNA]</scope>
    <source>
        <strain evidence="3">SC8812_S17_10</strain>
    </source>
</reference>
<evidence type="ECO:0000313" key="3">
    <source>
        <dbReference type="EMBL" id="MBJ7596686.1"/>
    </source>
</evidence>
<dbReference type="AlphaFoldDB" id="A0A934K5D2"/>
<dbReference type="SUPFAM" id="SSF54637">
    <property type="entry name" value="Thioesterase/thiol ester dehydrase-isomerase"/>
    <property type="match status" value="1"/>
</dbReference>
<comment type="caution">
    <text evidence="3">The sequence shown here is derived from an EMBL/GenBank/DDBJ whole genome shotgun (WGS) entry which is preliminary data.</text>
</comment>
<accession>A0A934K5D2</accession>
<dbReference type="GO" id="GO:0061522">
    <property type="term" value="F:1,4-dihydroxy-2-naphthoyl-CoA thioesterase activity"/>
    <property type="evidence" value="ECO:0007669"/>
    <property type="project" value="TreeGrafter"/>
</dbReference>
<feature type="domain" description="Thioesterase" evidence="2">
    <location>
        <begin position="50"/>
        <end position="127"/>
    </location>
</feature>
<dbReference type="CDD" id="cd03443">
    <property type="entry name" value="PaaI_thioesterase"/>
    <property type="match status" value="1"/>
</dbReference>
<evidence type="ECO:0000259" key="2">
    <source>
        <dbReference type="Pfam" id="PF03061"/>
    </source>
</evidence>
<proteinExistence type="predicted"/>